<evidence type="ECO:0000256" key="3">
    <source>
        <dbReference type="ARBA" id="ARBA00012438"/>
    </source>
</evidence>
<keyword evidence="10" id="KW-0472">Membrane</keyword>
<dbReference type="GO" id="GO:0016301">
    <property type="term" value="F:kinase activity"/>
    <property type="evidence" value="ECO:0007669"/>
    <property type="project" value="UniProtKB-KW"/>
</dbReference>
<evidence type="ECO:0000313" key="12">
    <source>
        <dbReference type="EMBL" id="MED1204602.1"/>
    </source>
</evidence>
<dbReference type="InterPro" id="IPR004358">
    <property type="entry name" value="Sig_transdc_His_kin-like_C"/>
</dbReference>
<proteinExistence type="predicted"/>
<evidence type="ECO:0000256" key="6">
    <source>
        <dbReference type="ARBA" id="ARBA00022741"/>
    </source>
</evidence>
<dbReference type="SUPFAM" id="SSF47384">
    <property type="entry name" value="Homodimeric domain of signal transducing histidine kinase"/>
    <property type="match status" value="1"/>
</dbReference>
<dbReference type="EC" id="2.7.13.3" evidence="3"/>
<keyword evidence="9" id="KW-0902">Two-component regulatory system</keyword>
<dbReference type="CDD" id="cd00082">
    <property type="entry name" value="HisKA"/>
    <property type="match status" value="1"/>
</dbReference>
<protein>
    <recommendedName>
        <fullName evidence="3">histidine kinase</fullName>
        <ecNumber evidence="3">2.7.13.3</ecNumber>
    </recommendedName>
</protein>
<keyword evidence="10" id="KW-1133">Transmembrane helix</keyword>
<dbReference type="Proteomes" id="UP001341444">
    <property type="component" value="Unassembled WGS sequence"/>
</dbReference>
<dbReference type="InterPro" id="IPR050351">
    <property type="entry name" value="BphY/WalK/GraS-like"/>
</dbReference>
<dbReference type="SMART" id="SM00387">
    <property type="entry name" value="HATPase_c"/>
    <property type="match status" value="1"/>
</dbReference>
<dbReference type="SMART" id="SM00388">
    <property type="entry name" value="HisKA"/>
    <property type="match status" value="1"/>
</dbReference>
<dbReference type="Pfam" id="PF02518">
    <property type="entry name" value="HATPase_c"/>
    <property type="match status" value="1"/>
</dbReference>
<keyword evidence="13" id="KW-1185">Reference proteome</keyword>
<dbReference type="Gene3D" id="3.30.565.10">
    <property type="entry name" value="Histidine kinase-like ATPase, C-terminal domain"/>
    <property type="match status" value="1"/>
</dbReference>
<dbReference type="PRINTS" id="PR00344">
    <property type="entry name" value="BCTRLSENSOR"/>
</dbReference>
<dbReference type="EMBL" id="JARMAB010000025">
    <property type="protein sequence ID" value="MED1204602.1"/>
    <property type="molecule type" value="Genomic_DNA"/>
</dbReference>
<dbReference type="InterPro" id="IPR036890">
    <property type="entry name" value="HATPase_C_sf"/>
</dbReference>
<evidence type="ECO:0000256" key="1">
    <source>
        <dbReference type="ARBA" id="ARBA00000085"/>
    </source>
</evidence>
<evidence type="ECO:0000256" key="7">
    <source>
        <dbReference type="ARBA" id="ARBA00022777"/>
    </source>
</evidence>
<feature type="transmembrane region" description="Helical" evidence="10">
    <location>
        <begin position="160"/>
        <end position="183"/>
    </location>
</feature>
<dbReference type="PROSITE" id="PS50109">
    <property type="entry name" value="HIS_KIN"/>
    <property type="match status" value="1"/>
</dbReference>
<evidence type="ECO:0000313" key="13">
    <source>
        <dbReference type="Proteomes" id="UP001341444"/>
    </source>
</evidence>
<dbReference type="PANTHER" id="PTHR45453:SF1">
    <property type="entry name" value="PHOSPHATE REGULON SENSOR PROTEIN PHOR"/>
    <property type="match status" value="1"/>
</dbReference>
<keyword evidence="10" id="KW-0812">Transmembrane</keyword>
<evidence type="ECO:0000256" key="9">
    <source>
        <dbReference type="ARBA" id="ARBA00023012"/>
    </source>
</evidence>
<dbReference type="InterPro" id="IPR003661">
    <property type="entry name" value="HisK_dim/P_dom"/>
</dbReference>
<name>A0ABU6MN34_9BACI</name>
<evidence type="ECO:0000259" key="11">
    <source>
        <dbReference type="PROSITE" id="PS50109"/>
    </source>
</evidence>
<dbReference type="InterPro" id="IPR036097">
    <property type="entry name" value="HisK_dim/P_sf"/>
</dbReference>
<reference evidence="12 13" key="1">
    <citation type="submission" date="2023-03" db="EMBL/GenBank/DDBJ databases">
        <title>Bacillus Genome Sequencing.</title>
        <authorList>
            <person name="Dunlap C."/>
        </authorList>
    </citation>
    <scope>NUCLEOTIDE SEQUENCE [LARGE SCALE GENOMIC DNA]</scope>
    <source>
        <strain evidence="12 13">B-23453</strain>
    </source>
</reference>
<accession>A0ABU6MN34</accession>
<sequence>MFEKTRIKLVVLNSIVFFIILNSFGVSLYFYMRYHLYSQVDKQLLDVRTHLLNEPEHHFENMMNPETEGTRQIEYLFWGTDEKIKMTLPEHTLVPRNVYPLLEKVSGSESLHTITKAGSSYRFVNIPVQYDVTIKGKKEAIEKVQLVYSLYGEQELLRHLLMVVAVGSLMSIIVAILAGFYLANRALIPIKNAWNKQSRFVGDASHELRTPLSVMKLNLERLFRHPNRTIEEESENISEAIQEINYMTKLISNLLTLARSDSDQMEINREPIRLDKILSKVFYGFEELAKLKNIAMDASIASPLEIIGDQERIRQLFVILLDNAVKYTKEAGKITVQASAKGSQVRVEIIDTGVGISKEELPFIFDRFYRGDKSRTRNFEGSGLGLAIAQWIIQSHDGKVRVKSQLGEGTEVSISFPICKE</sequence>
<dbReference type="RefSeq" id="WP_066268173.1">
    <property type="nucleotide sequence ID" value="NZ_JARMAB010000025.1"/>
</dbReference>
<dbReference type="InterPro" id="IPR005467">
    <property type="entry name" value="His_kinase_dom"/>
</dbReference>
<evidence type="ECO:0000256" key="5">
    <source>
        <dbReference type="ARBA" id="ARBA00022679"/>
    </source>
</evidence>
<comment type="catalytic activity">
    <reaction evidence="1">
        <text>ATP + protein L-histidine = ADP + protein N-phospho-L-histidine.</text>
        <dbReference type="EC" id="2.7.13.3"/>
    </reaction>
</comment>
<evidence type="ECO:0000256" key="4">
    <source>
        <dbReference type="ARBA" id="ARBA00022553"/>
    </source>
</evidence>
<keyword evidence="4" id="KW-0597">Phosphoprotein</keyword>
<gene>
    <name evidence="12" type="ORF">P4T90_16270</name>
</gene>
<dbReference type="PANTHER" id="PTHR45453">
    <property type="entry name" value="PHOSPHATE REGULON SENSOR PROTEIN PHOR"/>
    <property type="match status" value="1"/>
</dbReference>
<evidence type="ECO:0000256" key="8">
    <source>
        <dbReference type="ARBA" id="ARBA00022840"/>
    </source>
</evidence>
<comment type="caution">
    <text evidence="12">The sequence shown here is derived from an EMBL/GenBank/DDBJ whole genome shotgun (WGS) entry which is preliminary data.</text>
</comment>
<comment type="subcellular location">
    <subcellularLocation>
        <location evidence="2">Membrane</location>
    </subcellularLocation>
</comment>
<dbReference type="SUPFAM" id="SSF55874">
    <property type="entry name" value="ATPase domain of HSP90 chaperone/DNA topoisomerase II/histidine kinase"/>
    <property type="match status" value="1"/>
</dbReference>
<feature type="transmembrane region" description="Helical" evidence="10">
    <location>
        <begin position="9"/>
        <end position="32"/>
    </location>
</feature>
<evidence type="ECO:0000256" key="2">
    <source>
        <dbReference type="ARBA" id="ARBA00004370"/>
    </source>
</evidence>
<keyword evidence="5" id="KW-0808">Transferase</keyword>
<keyword evidence="6" id="KW-0547">Nucleotide-binding</keyword>
<keyword evidence="7 12" id="KW-0418">Kinase</keyword>
<keyword evidence="8" id="KW-0067">ATP-binding</keyword>
<evidence type="ECO:0000256" key="10">
    <source>
        <dbReference type="SAM" id="Phobius"/>
    </source>
</evidence>
<dbReference type="Pfam" id="PF00512">
    <property type="entry name" value="HisKA"/>
    <property type="match status" value="1"/>
</dbReference>
<feature type="domain" description="Histidine kinase" evidence="11">
    <location>
        <begin position="203"/>
        <end position="420"/>
    </location>
</feature>
<organism evidence="12 13">
    <name type="scientific">Heyndrickxia acidicola</name>
    <dbReference type="NCBI Taxonomy" id="209389"/>
    <lineage>
        <taxon>Bacteria</taxon>
        <taxon>Bacillati</taxon>
        <taxon>Bacillota</taxon>
        <taxon>Bacilli</taxon>
        <taxon>Bacillales</taxon>
        <taxon>Bacillaceae</taxon>
        <taxon>Heyndrickxia</taxon>
    </lineage>
</organism>
<dbReference type="InterPro" id="IPR003594">
    <property type="entry name" value="HATPase_dom"/>
</dbReference>
<dbReference type="Gene3D" id="1.10.287.130">
    <property type="match status" value="1"/>
</dbReference>